<dbReference type="Proteomes" id="UP001219537">
    <property type="component" value="Chromosome 1"/>
</dbReference>
<protein>
    <submittedName>
        <fullName evidence="2">Uncharacterized protein</fullName>
    </submittedName>
</protein>
<name>A0AAQ2Y067_9VIBR</name>
<dbReference type="EMBL" id="CP117988">
    <property type="protein sequence ID" value="WDG08479.1"/>
    <property type="molecule type" value="Genomic_DNA"/>
</dbReference>
<dbReference type="RefSeq" id="WP_274290725.1">
    <property type="nucleotide sequence ID" value="NZ_CP117988.1"/>
</dbReference>
<evidence type="ECO:0000256" key="1">
    <source>
        <dbReference type="SAM" id="SignalP"/>
    </source>
</evidence>
<evidence type="ECO:0000313" key="2">
    <source>
        <dbReference type="EMBL" id="WDG08479.1"/>
    </source>
</evidence>
<feature type="signal peptide" evidence="1">
    <location>
        <begin position="1"/>
        <end position="19"/>
    </location>
</feature>
<dbReference type="AlphaFoldDB" id="A0AAQ2Y067"/>
<gene>
    <name evidence="2" type="ORF">PUN50_00775</name>
</gene>
<sequence length="247" mass="26847">MNKILLPLLAVASSFSAFATEERYSMEDLTALHKTQSWNELLAHANDIRPSKRDDAWQVLVADAATGAFNNYVSSGAADSAIGLGQQLLTEYAFLSESKDFTQSFAKTLVPAAQSCIKYSMEGCVESYGQLLAELSPAGSVSFEEGTKVFQNVSKSLAIPFYAAAVKQSPEYCEDEKVSNALLYTLDRPSNSQFALAKEVATNGCANTALTNFENYIIDSQSVRETLCPTYLSKGYVKGVMKKVCQS</sequence>
<organism evidence="2 3">
    <name type="scientific">Vibrio campbellii</name>
    <dbReference type="NCBI Taxonomy" id="680"/>
    <lineage>
        <taxon>Bacteria</taxon>
        <taxon>Pseudomonadati</taxon>
        <taxon>Pseudomonadota</taxon>
        <taxon>Gammaproteobacteria</taxon>
        <taxon>Vibrionales</taxon>
        <taxon>Vibrionaceae</taxon>
        <taxon>Vibrio</taxon>
    </lineage>
</organism>
<evidence type="ECO:0000313" key="3">
    <source>
        <dbReference type="Proteomes" id="UP001219537"/>
    </source>
</evidence>
<accession>A0AAQ2Y067</accession>
<proteinExistence type="predicted"/>
<keyword evidence="1" id="KW-0732">Signal</keyword>
<reference evidence="2" key="1">
    <citation type="submission" date="2023-02" db="EMBL/GenBank/DDBJ databases">
        <title>Isolation, identification, and genome analysis of Vibrio campbellii in the Penaeus vannamei larvae stage.</title>
        <authorList>
            <person name="Huang T."/>
            <person name="Zhang B."/>
        </authorList>
    </citation>
    <scope>NUCLEOTIDE SEQUENCE</scope>
    <source>
        <strain evidence="2">20220413_1</strain>
    </source>
</reference>
<feature type="chain" id="PRO_5042851437" evidence="1">
    <location>
        <begin position="20"/>
        <end position="247"/>
    </location>
</feature>